<keyword evidence="5" id="KW-0804">Transcription</keyword>
<evidence type="ECO:0000313" key="8">
    <source>
        <dbReference type="EMBL" id="KAF7180796.1"/>
    </source>
</evidence>
<reference evidence="8" key="1">
    <citation type="submission" date="2020-06" db="EMBL/GenBank/DDBJ databases">
        <title>Draft genome sequences of strains closely related to Aspergillus parafelis and Aspergillus hiratsukae.</title>
        <authorList>
            <person name="Dos Santos R.A.C."/>
            <person name="Rivero-Menendez O."/>
            <person name="Steenwyk J.L."/>
            <person name="Mead M.E."/>
            <person name="Goldman G.H."/>
            <person name="Alastruey-Izquierdo A."/>
            <person name="Rokas A."/>
        </authorList>
    </citation>
    <scope>NUCLEOTIDE SEQUENCE</scope>
    <source>
        <strain evidence="8">CNM-CM7691</strain>
    </source>
</reference>
<organism evidence="8 9">
    <name type="scientific">Aspergillus felis</name>
    <dbReference type="NCBI Taxonomy" id="1287682"/>
    <lineage>
        <taxon>Eukaryota</taxon>
        <taxon>Fungi</taxon>
        <taxon>Dikarya</taxon>
        <taxon>Ascomycota</taxon>
        <taxon>Pezizomycotina</taxon>
        <taxon>Eurotiomycetes</taxon>
        <taxon>Eurotiomycetidae</taxon>
        <taxon>Eurotiales</taxon>
        <taxon>Aspergillaceae</taxon>
        <taxon>Aspergillus</taxon>
        <taxon>Aspergillus subgen. Fumigati</taxon>
    </lineage>
</organism>
<sequence>MTTILDVPGTNPPNPFTTPIQALLLSTNPSSTPGETVDHITTAVTTSPDPAHALWQVWDAFFTAVATSTTHTPHLALLDALRAHPPTQPTNVRAGSDAQRNLRSYTSPDGKLNWETLPRFSAQWRDVHDILEAWRDWDGVRDSNPATMPISSGAEYFLHFCSFSAALLKATNGKGGVHPVWVFYACRDVLECERLDRDGQPKPHRMPPEEVWALDVRVAATWVRDGARALWEVDGEDLRRHWRAALDEKTELWPREDGLTRERWQLWERRLRELSAERALLHGETRAVVAEAADVTFSHFLATDRSTSNFKSSNPPQETLAGQSLACKRDESPNNRHSTTEHTDLKEPSRCIKDGPVNGRADQRTQAGHSHVHTHAADALEITKVSVAVALRRAFPYRLAVVKFLNGLTSPGTYEETLRLDGDLREAYRKLAQTLRACTSSGEGPSQFEIQVVDLLMHRYFCALHIPFFGQARHGTAYAFSQKTVVESSFKIVASGVNDLPRLVTCSSGFYPTLAIHAAFLIGMELCTQLQEEDGLCPAPLRPDLLSVLEDAKAWCLRVLKAGETNVKGYLLMSIVSARVEGLMRGLEEKEVTRLLVKAVENVGEQCFPILEEMAASVQEQRGGPVDDMADEMTKDWNFLIPDVPFNPSDTEPMCWIFNQDFNQGFLEF</sequence>
<dbReference type="AlphaFoldDB" id="A0A8H6QV76"/>
<keyword evidence="1" id="KW-0479">Metal-binding</keyword>
<protein>
    <submittedName>
        <fullName evidence="8">Uncharacterized protein</fullName>
    </submittedName>
</protein>
<evidence type="ECO:0000313" key="9">
    <source>
        <dbReference type="Proteomes" id="UP000641853"/>
    </source>
</evidence>
<accession>A0A8H6QV76</accession>
<comment type="caution">
    <text evidence="8">The sequence shown here is derived from an EMBL/GenBank/DDBJ whole genome shotgun (WGS) entry which is preliminary data.</text>
</comment>
<keyword evidence="3" id="KW-0805">Transcription regulation</keyword>
<dbReference type="GO" id="GO:0001228">
    <property type="term" value="F:DNA-binding transcription activator activity, RNA polymerase II-specific"/>
    <property type="evidence" value="ECO:0007669"/>
    <property type="project" value="TreeGrafter"/>
</dbReference>
<evidence type="ECO:0000256" key="3">
    <source>
        <dbReference type="ARBA" id="ARBA00023015"/>
    </source>
</evidence>
<keyword evidence="6" id="KW-0539">Nucleus</keyword>
<dbReference type="InterPro" id="IPR051430">
    <property type="entry name" value="Fungal_TF_Env_Response"/>
</dbReference>
<evidence type="ECO:0000256" key="2">
    <source>
        <dbReference type="ARBA" id="ARBA00022833"/>
    </source>
</evidence>
<evidence type="ECO:0000256" key="4">
    <source>
        <dbReference type="ARBA" id="ARBA00023125"/>
    </source>
</evidence>
<dbReference type="GO" id="GO:0046872">
    <property type="term" value="F:metal ion binding"/>
    <property type="evidence" value="ECO:0007669"/>
    <property type="project" value="UniProtKB-KW"/>
</dbReference>
<evidence type="ECO:0000256" key="6">
    <source>
        <dbReference type="ARBA" id="ARBA00023242"/>
    </source>
</evidence>
<feature type="region of interest" description="Disordered" evidence="7">
    <location>
        <begin position="325"/>
        <end position="351"/>
    </location>
</feature>
<keyword evidence="2" id="KW-0862">Zinc</keyword>
<dbReference type="GO" id="GO:0000978">
    <property type="term" value="F:RNA polymerase II cis-regulatory region sequence-specific DNA binding"/>
    <property type="evidence" value="ECO:0007669"/>
    <property type="project" value="TreeGrafter"/>
</dbReference>
<dbReference type="CDD" id="cd12148">
    <property type="entry name" value="fungal_TF_MHR"/>
    <property type="match status" value="1"/>
</dbReference>
<evidence type="ECO:0000256" key="5">
    <source>
        <dbReference type="ARBA" id="ARBA00023163"/>
    </source>
</evidence>
<feature type="compositionally biased region" description="Basic and acidic residues" evidence="7">
    <location>
        <begin position="327"/>
        <end position="351"/>
    </location>
</feature>
<dbReference type="PANTHER" id="PTHR31944:SF131">
    <property type="entry name" value="HEME-RESPONSIVE ZINC FINGER TRANSCRIPTION FACTOR HAP1"/>
    <property type="match status" value="1"/>
</dbReference>
<proteinExistence type="predicted"/>
<dbReference type="InterPro" id="IPR022085">
    <property type="entry name" value="OpdG"/>
</dbReference>
<name>A0A8H6QV76_9EURO</name>
<gene>
    <name evidence="8" type="ORF">CNMCM7691_010087</name>
</gene>
<evidence type="ECO:0000256" key="7">
    <source>
        <dbReference type="SAM" id="MobiDB-lite"/>
    </source>
</evidence>
<keyword evidence="9" id="KW-1185">Reference proteome</keyword>
<dbReference type="EMBL" id="JACBAG010001830">
    <property type="protein sequence ID" value="KAF7180796.1"/>
    <property type="molecule type" value="Genomic_DNA"/>
</dbReference>
<evidence type="ECO:0000256" key="1">
    <source>
        <dbReference type="ARBA" id="ARBA00022723"/>
    </source>
</evidence>
<dbReference type="GO" id="GO:0005634">
    <property type="term" value="C:nucleus"/>
    <property type="evidence" value="ECO:0007669"/>
    <property type="project" value="TreeGrafter"/>
</dbReference>
<keyword evidence="4" id="KW-0238">DNA-binding</keyword>
<dbReference type="Proteomes" id="UP000641853">
    <property type="component" value="Unassembled WGS sequence"/>
</dbReference>
<dbReference type="Pfam" id="PF12311">
    <property type="entry name" value="DUF3632"/>
    <property type="match status" value="1"/>
</dbReference>
<dbReference type="PANTHER" id="PTHR31944">
    <property type="entry name" value="HEME-RESPONSIVE ZINC FINGER TRANSCRIPTION FACTOR HAP1"/>
    <property type="match status" value="1"/>
</dbReference>